<keyword evidence="4" id="KW-1185">Reference proteome</keyword>
<dbReference type="Pfam" id="PF00535">
    <property type="entry name" value="Glycos_transf_2"/>
    <property type="match status" value="1"/>
</dbReference>
<dbReference type="Gene3D" id="3.90.550.10">
    <property type="entry name" value="Spore Coat Polysaccharide Biosynthesis Protein SpsA, Chain A"/>
    <property type="match status" value="1"/>
</dbReference>
<comment type="caution">
    <text evidence="3">The sequence shown here is derived from an EMBL/GenBank/DDBJ whole genome shotgun (WGS) entry which is preliminary data.</text>
</comment>
<dbReference type="EMBL" id="QLMG01000047">
    <property type="protein sequence ID" value="RAK11667.1"/>
    <property type="molecule type" value="Genomic_DNA"/>
</dbReference>
<evidence type="ECO:0000313" key="4">
    <source>
        <dbReference type="Proteomes" id="UP000249165"/>
    </source>
</evidence>
<feature type="region of interest" description="Disordered" evidence="1">
    <location>
        <begin position="1"/>
        <end position="31"/>
    </location>
</feature>
<dbReference type="PANTHER" id="PTHR43179:SF7">
    <property type="entry name" value="RHAMNOSYLTRANSFERASE WBBL"/>
    <property type="match status" value="1"/>
</dbReference>
<dbReference type="InterPro" id="IPR001173">
    <property type="entry name" value="Glyco_trans_2-like"/>
</dbReference>
<evidence type="ECO:0000259" key="2">
    <source>
        <dbReference type="Pfam" id="PF00535"/>
    </source>
</evidence>
<gene>
    <name evidence="3" type="ORF">ATI53_10473</name>
</gene>
<proteinExistence type="predicted"/>
<dbReference type="Proteomes" id="UP000249165">
    <property type="component" value="Unassembled WGS sequence"/>
</dbReference>
<dbReference type="AlphaFoldDB" id="A0A327XU82"/>
<dbReference type="CDD" id="cd04186">
    <property type="entry name" value="GT_2_like_c"/>
    <property type="match status" value="1"/>
</dbReference>
<dbReference type="SUPFAM" id="SSF53448">
    <property type="entry name" value="Nucleotide-diphospho-sugar transferases"/>
    <property type="match status" value="1"/>
</dbReference>
<dbReference type="OrthoDB" id="9771846at2"/>
<evidence type="ECO:0000313" key="3">
    <source>
        <dbReference type="EMBL" id="RAK11667.1"/>
    </source>
</evidence>
<dbReference type="RefSeq" id="WP_111551066.1">
    <property type="nucleotide sequence ID" value="NZ_LIQE01000045.1"/>
</dbReference>
<protein>
    <recommendedName>
        <fullName evidence="2">Glycosyltransferase 2-like domain-containing protein</fullName>
    </recommendedName>
</protein>
<organism evidence="3 4">
    <name type="scientific">Salipiger aestuarii</name>
    <dbReference type="NCBI Taxonomy" id="568098"/>
    <lineage>
        <taxon>Bacteria</taxon>
        <taxon>Pseudomonadati</taxon>
        <taxon>Pseudomonadota</taxon>
        <taxon>Alphaproteobacteria</taxon>
        <taxon>Rhodobacterales</taxon>
        <taxon>Roseobacteraceae</taxon>
        <taxon>Salipiger</taxon>
    </lineage>
</organism>
<name>A0A327XU82_9RHOB</name>
<dbReference type="InterPro" id="IPR029044">
    <property type="entry name" value="Nucleotide-diphossugar_trans"/>
</dbReference>
<dbReference type="PANTHER" id="PTHR43179">
    <property type="entry name" value="RHAMNOSYLTRANSFERASE WBBL"/>
    <property type="match status" value="1"/>
</dbReference>
<reference evidence="3 4" key="1">
    <citation type="submission" date="2018-06" db="EMBL/GenBank/DDBJ databases">
        <title>Genomic Encyclopedia of Archaeal and Bacterial Type Strains, Phase II (KMG-II): from individual species to whole genera.</title>
        <authorList>
            <person name="Goeker M."/>
        </authorList>
    </citation>
    <scope>NUCLEOTIDE SEQUENCE [LARGE SCALE GENOMIC DNA]</scope>
    <source>
        <strain evidence="3 4">DSM 22011</strain>
    </source>
</reference>
<accession>A0A327XU82</accession>
<feature type="domain" description="Glycosyltransferase 2-like" evidence="2">
    <location>
        <begin position="37"/>
        <end position="165"/>
    </location>
</feature>
<evidence type="ECO:0000256" key="1">
    <source>
        <dbReference type="SAM" id="MobiDB-lite"/>
    </source>
</evidence>
<sequence length="337" mass="36662">MTSAFRNSPPPPITPDQDKEAPPPALTGQPGAPAELTVIVVSYNTRELTLTCLRTLLAATHAARAHVVVFDNASSDGSAEAVAEAFPQVELIASPDNLGFARANNVVASAARTDWLLLLNPDTEVHDGAIDALLAFSREHPQAGITGGRTVFPDGSLNIASCWMRITPWSAFCMATGLTAMFRGSAAFNPEGMGSWARDSVREVDIVVGCFLMIPRALWDKLGGFDLKYFMYGEEADLCLRARALGYRPAITPDAQIMHLVGAASGKRADKLRMVAKARATLIRDHWPRWQRPFGLAMMWLWAALRRAASGLRGGAAAEKWRSVWATRRDWLGGYTQ</sequence>